<evidence type="ECO:0000256" key="3">
    <source>
        <dbReference type="ARBA" id="ARBA00022763"/>
    </source>
</evidence>
<dbReference type="Gene3D" id="1.10.150.20">
    <property type="entry name" value="5' to 3' exonuclease, C-terminal subdomain"/>
    <property type="match status" value="1"/>
</dbReference>
<dbReference type="GO" id="GO:0003684">
    <property type="term" value="F:damaged DNA binding"/>
    <property type="evidence" value="ECO:0007669"/>
    <property type="project" value="InterPro"/>
</dbReference>
<sequence>MGDGDGPMAPPRSFMEAFSSAASAPSAAPSVPGSFLRAAKAQQHNRQQTSTVLPDELDGGVPAASTAGASCGFHVPVNNAGHNASASAAPGSAPHTCVLVHPRQRGNPLLAHVRHVRWRFADPDAGETPLADYEVGERAYVAFISMRYHLLHPEYAMRRLEQMPRAHRGMSGARLRVLVCHVDVDDEAEPLRELGLVAARGGATLLCGWSHAECARYIEALKAFDGKPVDAVAGKLERDYLSRLVHAFYSIRGVNRTDAASLVGRLGSLASVLMAPKVRLEGVPGIGALKATRLYDAFRTPFFGGKKKSSSAPAATMAAAAAAAAATVDDVDDADDADEFTM</sequence>
<dbReference type="InterPro" id="IPR004579">
    <property type="entry name" value="ERCC1/RAD10/SWI10"/>
</dbReference>
<keyword evidence="10" id="KW-1185">Reference proteome</keyword>
<dbReference type="PANTHER" id="PTHR12749">
    <property type="entry name" value="EXCISION REPAIR CROSS-COMPLEMENTING 1 ERCC1"/>
    <property type="match status" value="1"/>
</dbReference>
<gene>
    <name evidence="9" type="ORF">PPROV_000300300</name>
</gene>
<evidence type="ECO:0000259" key="8">
    <source>
        <dbReference type="Pfam" id="PF03834"/>
    </source>
</evidence>
<evidence type="ECO:0000313" key="10">
    <source>
        <dbReference type="Proteomes" id="UP000660262"/>
    </source>
</evidence>
<accession>A0A830HG17</accession>
<organism evidence="9 10">
    <name type="scientific">Pycnococcus provasolii</name>
    <dbReference type="NCBI Taxonomy" id="41880"/>
    <lineage>
        <taxon>Eukaryota</taxon>
        <taxon>Viridiplantae</taxon>
        <taxon>Chlorophyta</taxon>
        <taxon>Pseudoscourfieldiophyceae</taxon>
        <taxon>Pseudoscourfieldiales</taxon>
        <taxon>Pycnococcaceae</taxon>
        <taxon>Pycnococcus</taxon>
    </lineage>
</organism>
<feature type="region of interest" description="Disordered" evidence="7">
    <location>
        <begin position="38"/>
        <end position="59"/>
    </location>
</feature>
<keyword evidence="5" id="KW-0234">DNA repair</keyword>
<evidence type="ECO:0000256" key="2">
    <source>
        <dbReference type="ARBA" id="ARBA00008283"/>
    </source>
</evidence>
<dbReference type="CDD" id="cd22325">
    <property type="entry name" value="ERCC1_C-like"/>
    <property type="match status" value="1"/>
</dbReference>
<dbReference type="GO" id="GO:0070914">
    <property type="term" value="P:UV-damage excision repair"/>
    <property type="evidence" value="ECO:0007669"/>
    <property type="project" value="TreeGrafter"/>
</dbReference>
<dbReference type="NCBIfam" id="TIGR00597">
    <property type="entry name" value="rad10"/>
    <property type="match status" value="1"/>
</dbReference>
<dbReference type="Pfam" id="PF03834">
    <property type="entry name" value="Rad10"/>
    <property type="match status" value="1"/>
</dbReference>
<name>A0A830HG17_9CHLO</name>
<comment type="subcellular location">
    <subcellularLocation>
        <location evidence="1">Nucleus</location>
    </subcellularLocation>
</comment>
<comment type="similarity">
    <text evidence="2">Belongs to the ERCC1/RAD10/SWI10 family.</text>
</comment>
<dbReference type="AlphaFoldDB" id="A0A830HG17"/>
<feature type="compositionally biased region" description="Polar residues" evidence="7">
    <location>
        <begin position="42"/>
        <end position="52"/>
    </location>
</feature>
<proteinExistence type="inferred from homology"/>
<evidence type="ECO:0000256" key="4">
    <source>
        <dbReference type="ARBA" id="ARBA00023125"/>
    </source>
</evidence>
<evidence type="ECO:0000256" key="5">
    <source>
        <dbReference type="ARBA" id="ARBA00023204"/>
    </source>
</evidence>
<keyword evidence="3" id="KW-0227">DNA damage</keyword>
<comment type="caution">
    <text evidence="9">The sequence shown here is derived from an EMBL/GenBank/DDBJ whole genome shotgun (WGS) entry which is preliminary data.</text>
</comment>
<dbReference type="SUPFAM" id="SSF47781">
    <property type="entry name" value="RuvA domain 2-like"/>
    <property type="match status" value="1"/>
</dbReference>
<feature type="domain" description="ERCC1-like central" evidence="8">
    <location>
        <begin position="98"/>
        <end position="222"/>
    </location>
</feature>
<keyword evidence="4" id="KW-0238">DNA-binding</keyword>
<protein>
    <recommendedName>
        <fullName evidence="8">ERCC1-like central domain-containing protein</fullName>
    </recommendedName>
</protein>
<evidence type="ECO:0000313" key="9">
    <source>
        <dbReference type="EMBL" id="GHP04249.1"/>
    </source>
</evidence>
<evidence type="ECO:0000256" key="7">
    <source>
        <dbReference type="SAM" id="MobiDB-lite"/>
    </source>
</evidence>
<dbReference type="SUPFAM" id="SSF52980">
    <property type="entry name" value="Restriction endonuclease-like"/>
    <property type="match status" value="1"/>
</dbReference>
<dbReference type="PANTHER" id="PTHR12749:SF0">
    <property type="entry name" value="DNA EXCISION REPAIR PROTEIN ERCC-1"/>
    <property type="match status" value="1"/>
</dbReference>
<dbReference type="InterPro" id="IPR010994">
    <property type="entry name" value="RuvA_2-like"/>
</dbReference>
<evidence type="ECO:0000256" key="1">
    <source>
        <dbReference type="ARBA" id="ARBA00004123"/>
    </source>
</evidence>
<dbReference type="EMBL" id="BNJQ01000007">
    <property type="protein sequence ID" value="GHP04249.1"/>
    <property type="molecule type" value="Genomic_DNA"/>
</dbReference>
<dbReference type="InterPro" id="IPR047260">
    <property type="entry name" value="ERCC1-like_central_dom"/>
</dbReference>
<dbReference type="GO" id="GO:0006312">
    <property type="term" value="P:mitotic recombination"/>
    <property type="evidence" value="ECO:0007669"/>
    <property type="project" value="TreeGrafter"/>
</dbReference>
<dbReference type="GO" id="GO:0006302">
    <property type="term" value="P:double-strand break repair"/>
    <property type="evidence" value="ECO:0007669"/>
    <property type="project" value="UniProtKB-ARBA"/>
</dbReference>
<dbReference type="GO" id="GO:0003697">
    <property type="term" value="F:single-stranded DNA binding"/>
    <property type="evidence" value="ECO:0007669"/>
    <property type="project" value="TreeGrafter"/>
</dbReference>
<dbReference type="GO" id="GO:0000110">
    <property type="term" value="C:nucleotide-excision repair factor 1 complex"/>
    <property type="evidence" value="ECO:0007669"/>
    <property type="project" value="TreeGrafter"/>
</dbReference>
<dbReference type="GO" id="GO:0070522">
    <property type="term" value="C:ERCC4-ERCC1 complex"/>
    <property type="evidence" value="ECO:0007669"/>
    <property type="project" value="TreeGrafter"/>
</dbReference>
<reference evidence="9" key="1">
    <citation type="submission" date="2020-10" db="EMBL/GenBank/DDBJ databases">
        <title>Unveiling of a novel bifunctional photoreceptor, Dualchrome1, isolated from a cosmopolitan green alga.</title>
        <authorList>
            <person name="Suzuki S."/>
            <person name="Kawachi M."/>
        </authorList>
    </citation>
    <scope>NUCLEOTIDE SEQUENCE</scope>
    <source>
        <strain evidence="9">NIES 2893</strain>
    </source>
</reference>
<dbReference type="Gene3D" id="3.40.50.10130">
    <property type="match status" value="1"/>
</dbReference>
<evidence type="ECO:0000256" key="6">
    <source>
        <dbReference type="ARBA" id="ARBA00023242"/>
    </source>
</evidence>
<dbReference type="InterPro" id="IPR011335">
    <property type="entry name" value="Restrct_endonuc-II-like"/>
</dbReference>
<dbReference type="OrthoDB" id="10262814at2759"/>
<dbReference type="Proteomes" id="UP000660262">
    <property type="component" value="Unassembled WGS sequence"/>
</dbReference>
<keyword evidence="6" id="KW-0539">Nucleus</keyword>